<dbReference type="InterPro" id="IPR024788">
    <property type="entry name" value="Malectin-like_Carb-bd_dom"/>
</dbReference>
<keyword evidence="12" id="KW-1185">Reference proteome</keyword>
<dbReference type="Pfam" id="PF12819">
    <property type="entry name" value="Malectin_like"/>
    <property type="match status" value="1"/>
</dbReference>
<dbReference type="FunFam" id="3.80.10.10:FF:000383">
    <property type="entry name" value="Leucine-rich repeat receptor protein kinase EMS1"/>
    <property type="match status" value="1"/>
</dbReference>
<accession>A0AAD7KW48</accession>
<evidence type="ECO:0000313" key="12">
    <source>
        <dbReference type="Proteomes" id="UP001163823"/>
    </source>
</evidence>
<dbReference type="InterPro" id="IPR032675">
    <property type="entry name" value="LRR_dom_sf"/>
</dbReference>
<evidence type="ECO:0000259" key="9">
    <source>
        <dbReference type="Pfam" id="PF08263"/>
    </source>
</evidence>
<keyword evidence="11" id="KW-0418">Kinase</keyword>
<feature type="domain" description="Leucine-rich repeat-containing N-terminal plant-type" evidence="9">
    <location>
        <begin position="328"/>
        <end position="361"/>
    </location>
</feature>
<dbReference type="Gene3D" id="3.80.10.10">
    <property type="entry name" value="Ribonuclease Inhibitor"/>
    <property type="match status" value="1"/>
</dbReference>
<dbReference type="PANTHER" id="PTHR45631:SF45">
    <property type="entry name" value="LEUCINE-RICH REPEAT (LRR) FAMILY PROTEIN"/>
    <property type="match status" value="1"/>
</dbReference>
<dbReference type="SUPFAM" id="SSF52058">
    <property type="entry name" value="L domain-like"/>
    <property type="match status" value="1"/>
</dbReference>
<proteinExistence type="predicted"/>
<dbReference type="Proteomes" id="UP001163823">
    <property type="component" value="Chromosome 13"/>
</dbReference>
<keyword evidence="3" id="KW-0812">Transmembrane</keyword>
<keyword evidence="6" id="KW-1133">Transmembrane helix</keyword>
<feature type="chain" id="PRO_5042257573" evidence="8">
    <location>
        <begin position="20"/>
        <end position="478"/>
    </location>
</feature>
<keyword evidence="5" id="KW-0677">Repeat</keyword>
<keyword evidence="2" id="KW-0433">Leucine-rich repeat</keyword>
<dbReference type="Gene3D" id="2.60.120.430">
    <property type="entry name" value="Galactose-binding lectin"/>
    <property type="match status" value="1"/>
</dbReference>
<feature type="domain" description="Malectin-like" evidence="10">
    <location>
        <begin position="50"/>
        <end position="313"/>
    </location>
</feature>
<evidence type="ECO:0000256" key="1">
    <source>
        <dbReference type="ARBA" id="ARBA00004167"/>
    </source>
</evidence>
<dbReference type="GO" id="GO:0016020">
    <property type="term" value="C:membrane"/>
    <property type="evidence" value="ECO:0007669"/>
    <property type="project" value="UniProtKB-SubCell"/>
</dbReference>
<dbReference type="EMBL" id="JARAOO010000013">
    <property type="protein sequence ID" value="KAJ7946045.1"/>
    <property type="molecule type" value="Genomic_DNA"/>
</dbReference>
<dbReference type="PANTHER" id="PTHR45631">
    <property type="entry name" value="OS07G0107800 PROTEIN-RELATED"/>
    <property type="match status" value="1"/>
</dbReference>
<dbReference type="PROSITE" id="PS51450">
    <property type="entry name" value="LRR"/>
    <property type="match status" value="1"/>
</dbReference>
<name>A0AAD7KW48_QUISA</name>
<dbReference type="InterPro" id="IPR001611">
    <property type="entry name" value="Leu-rich_rpt"/>
</dbReference>
<keyword evidence="11" id="KW-0808">Transferase</keyword>
<evidence type="ECO:0000259" key="10">
    <source>
        <dbReference type="Pfam" id="PF12819"/>
    </source>
</evidence>
<evidence type="ECO:0000256" key="4">
    <source>
        <dbReference type="ARBA" id="ARBA00022729"/>
    </source>
</evidence>
<gene>
    <name evidence="11" type="ORF">O6P43_031023</name>
</gene>
<evidence type="ECO:0000256" key="5">
    <source>
        <dbReference type="ARBA" id="ARBA00022737"/>
    </source>
</evidence>
<protein>
    <submittedName>
        <fullName evidence="11">Leucine-rich repeat family protein / protein kinase family protein</fullName>
    </submittedName>
</protein>
<dbReference type="Pfam" id="PF00560">
    <property type="entry name" value="LRR_1"/>
    <property type="match status" value="1"/>
</dbReference>
<keyword evidence="4 8" id="KW-0732">Signal</keyword>
<comment type="caution">
    <text evidence="11">The sequence shown here is derived from an EMBL/GenBank/DDBJ whole genome shotgun (WGS) entry which is preliminary data.</text>
</comment>
<sequence length="478" mass="52907">MSLPILLLWLVSIPILAHAVKFPDPLGYLLNCGGEEPVNVGDQKYLPDRVPVNSGEKFLVRTIYYYGGFDGGKEPPVFDQIVEGTKWSTVNTTEDYNNGLTSYYEIVVVATGRTLRVCLARNGQTGNSSPFISALVVEHLDASLYNTTDFSKYALSTVARSTFGDEEDMITFPDDKFNRLWQPFKDQNPVVSSHSNITSSDFWNLPPVKVFNNAITTSRGKPLKIQWPPVLLPGTNYYISLYFQDVRSPSPFSWRVFDVSVNDKKFFTNLNVTTNGVTVYATQWPLSGQTEITLTPADGIPVGPLINAGEVLQILPLGGRTQSRDVMAMEDLARSFNNPPPDWSGDPCLPKENSWTGVTCSKRKYVSRVVSVNLTNAELSGSLPSSIANLTSLNHLWLGGNELSSTIPEMSTLKELQTLHLEDNQFEGPIPQSLGQLPKLREIFLQNNNLDAKVPQTLQKRTGINIQVASGNHQSQST</sequence>
<evidence type="ECO:0000256" key="6">
    <source>
        <dbReference type="ARBA" id="ARBA00022989"/>
    </source>
</evidence>
<organism evidence="11 12">
    <name type="scientific">Quillaja saponaria</name>
    <name type="common">Soap bark tree</name>
    <dbReference type="NCBI Taxonomy" id="32244"/>
    <lineage>
        <taxon>Eukaryota</taxon>
        <taxon>Viridiplantae</taxon>
        <taxon>Streptophyta</taxon>
        <taxon>Embryophyta</taxon>
        <taxon>Tracheophyta</taxon>
        <taxon>Spermatophyta</taxon>
        <taxon>Magnoliopsida</taxon>
        <taxon>eudicotyledons</taxon>
        <taxon>Gunneridae</taxon>
        <taxon>Pentapetalae</taxon>
        <taxon>rosids</taxon>
        <taxon>fabids</taxon>
        <taxon>Fabales</taxon>
        <taxon>Quillajaceae</taxon>
        <taxon>Quillaja</taxon>
    </lineage>
</organism>
<comment type="subcellular location">
    <subcellularLocation>
        <location evidence="1">Membrane</location>
        <topology evidence="1">Single-pass membrane protein</topology>
    </subcellularLocation>
</comment>
<dbReference type="GO" id="GO:0016301">
    <property type="term" value="F:kinase activity"/>
    <property type="evidence" value="ECO:0007669"/>
    <property type="project" value="UniProtKB-KW"/>
</dbReference>
<dbReference type="AlphaFoldDB" id="A0AAD7KW48"/>
<dbReference type="KEGG" id="qsa:O6P43_031023"/>
<evidence type="ECO:0000256" key="2">
    <source>
        <dbReference type="ARBA" id="ARBA00022614"/>
    </source>
</evidence>
<evidence type="ECO:0000256" key="3">
    <source>
        <dbReference type="ARBA" id="ARBA00022692"/>
    </source>
</evidence>
<dbReference type="InterPro" id="IPR013210">
    <property type="entry name" value="LRR_N_plant-typ"/>
</dbReference>
<evidence type="ECO:0000256" key="8">
    <source>
        <dbReference type="SAM" id="SignalP"/>
    </source>
</evidence>
<dbReference type="Pfam" id="PF08263">
    <property type="entry name" value="LRRNT_2"/>
    <property type="match status" value="1"/>
</dbReference>
<keyword evidence="7" id="KW-0472">Membrane</keyword>
<feature type="signal peptide" evidence="8">
    <location>
        <begin position="1"/>
        <end position="19"/>
    </location>
</feature>
<evidence type="ECO:0000313" key="11">
    <source>
        <dbReference type="EMBL" id="KAJ7946045.1"/>
    </source>
</evidence>
<evidence type="ECO:0000256" key="7">
    <source>
        <dbReference type="ARBA" id="ARBA00023136"/>
    </source>
</evidence>
<reference evidence="11" key="1">
    <citation type="journal article" date="2023" name="Science">
        <title>Elucidation of the pathway for biosynthesis of saponin adjuvants from the soapbark tree.</title>
        <authorList>
            <person name="Reed J."/>
            <person name="Orme A."/>
            <person name="El-Demerdash A."/>
            <person name="Owen C."/>
            <person name="Martin L.B.B."/>
            <person name="Misra R.C."/>
            <person name="Kikuchi S."/>
            <person name="Rejzek M."/>
            <person name="Martin A.C."/>
            <person name="Harkess A."/>
            <person name="Leebens-Mack J."/>
            <person name="Louveau T."/>
            <person name="Stephenson M.J."/>
            <person name="Osbourn A."/>
        </authorList>
    </citation>
    <scope>NUCLEOTIDE SEQUENCE</scope>
    <source>
        <strain evidence="11">S10</strain>
    </source>
</reference>